<evidence type="ECO:0000313" key="3">
    <source>
        <dbReference type="Proteomes" id="UP000198983"/>
    </source>
</evidence>
<evidence type="ECO:0000256" key="1">
    <source>
        <dbReference type="SAM" id="MobiDB-lite"/>
    </source>
</evidence>
<dbReference type="RefSeq" id="WP_092655056.1">
    <property type="nucleotide sequence ID" value="NZ_LT629732.1"/>
</dbReference>
<evidence type="ECO:0000313" key="2">
    <source>
        <dbReference type="EMBL" id="SDS79897.1"/>
    </source>
</evidence>
<reference evidence="2 3" key="1">
    <citation type="submission" date="2016-10" db="EMBL/GenBank/DDBJ databases">
        <authorList>
            <person name="de Groot N.N."/>
        </authorList>
    </citation>
    <scope>NUCLEOTIDE SEQUENCE [LARGE SCALE GENOMIC DNA]</scope>
    <source>
        <strain evidence="2 3">DSM 22024</strain>
    </source>
</reference>
<dbReference type="EMBL" id="LT629732">
    <property type="protein sequence ID" value="SDS79897.1"/>
    <property type="molecule type" value="Genomic_DNA"/>
</dbReference>
<keyword evidence="3" id="KW-1185">Reference proteome</keyword>
<feature type="region of interest" description="Disordered" evidence="1">
    <location>
        <begin position="79"/>
        <end position="98"/>
    </location>
</feature>
<organism evidence="2 3">
    <name type="scientific">Actinopolymorpha singaporensis</name>
    <dbReference type="NCBI Taxonomy" id="117157"/>
    <lineage>
        <taxon>Bacteria</taxon>
        <taxon>Bacillati</taxon>
        <taxon>Actinomycetota</taxon>
        <taxon>Actinomycetes</taxon>
        <taxon>Propionibacteriales</taxon>
        <taxon>Actinopolymorphaceae</taxon>
        <taxon>Actinopolymorpha</taxon>
    </lineage>
</organism>
<dbReference type="AlphaFoldDB" id="A0A1H1V570"/>
<protein>
    <submittedName>
        <fullName evidence="2">Uncharacterized protein</fullName>
    </submittedName>
</protein>
<dbReference type="Proteomes" id="UP000198983">
    <property type="component" value="Chromosome I"/>
</dbReference>
<proteinExistence type="predicted"/>
<sequence length="98" mass="10090">MTNKAVPYVQQVARGVRDTAARAVTVLAVTGSVPAAVCTHSAAAGGMVRDRVARLLSHLGAVSVPASWSVATRSEHADLLRGARVPRSARGPKGHSNP</sequence>
<name>A0A1H1V570_9ACTN</name>
<accession>A0A1H1V570</accession>
<dbReference type="OrthoDB" id="9863677at2"/>
<gene>
    <name evidence="2" type="ORF">SAMN04489717_3913</name>
</gene>